<keyword evidence="4 6" id="KW-0689">Ribosomal protein</keyword>
<comment type="caution">
    <text evidence="6">The sequence shown here is derived from an EMBL/GenBank/DDBJ whole genome shotgun (WGS) entry which is preliminary data.</text>
</comment>
<dbReference type="GO" id="GO:0006412">
    <property type="term" value="P:translation"/>
    <property type="evidence" value="ECO:0007669"/>
    <property type="project" value="InterPro"/>
</dbReference>
<evidence type="ECO:0000256" key="5">
    <source>
        <dbReference type="ARBA" id="ARBA00023274"/>
    </source>
</evidence>
<keyword evidence="3" id="KW-0694">RNA-binding</keyword>
<evidence type="ECO:0000256" key="4">
    <source>
        <dbReference type="ARBA" id="ARBA00022980"/>
    </source>
</evidence>
<gene>
    <name evidence="6" type="ORF">LEA_20076</name>
</gene>
<dbReference type="GO" id="GO:0003735">
    <property type="term" value="F:structural constituent of ribosome"/>
    <property type="evidence" value="ECO:0007669"/>
    <property type="project" value="InterPro"/>
</dbReference>
<dbReference type="InterPro" id="IPR012340">
    <property type="entry name" value="NA-bd_OB-fold"/>
</dbReference>
<protein>
    <submittedName>
        <fullName evidence="6">Ribosomal protein S17, bacterial-type</fullName>
    </submittedName>
</protein>
<dbReference type="InterPro" id="IPR000266">
    <property type="entry name" value="Ribosomal_uS17"/>
</dbReference>
<dbReference type="InterPro" id="IPR019979">
    <property type="entry name" value="Ribosomal_uS17_CS"/>
</dbReference>
<dbReference type="FunFam" id="2.40.50.140:FF:000123">
    <property type="entry name" value="30S ribosomal protein S17"/>
    <property type="match status" value="1"/>
</dbReference>
<evidence type="ECO:0000313" key="6">
    <source>
        <dbReference type="EMBL" id="EKC45817.1"/>
    </source>
</evidence>
<sequence>MSVSWQLTTSKREEDFTLSERNLRKTRVGMVVSDKMDKTIVVAIKDNVRHPLYKKIIKRTIKLKAHDENNSCGIGDKVEIMETRPLSKDKRWRLVNIIEKAK</sequence>
<dbReference type="PANTHER" id="PTHR10744">
    <property type="entry name" value="40S RIBOSOMAL PROTEIN S11 FAMILY MEMBER"/>
    <property type="match status" value="1"/>
</dbReference>
<dbReference type="AlphaFoldDB" id="K1RA66"/>
<dbReference type="CDD" id="cd00364">
    <property type="entry name" value="Ribosomal_uS17"/>
    <property type="match status" value="1"/>
</dbReference>
<organism evidence="6">
    <name type="scientific">human gut metagenome</name>
    <dbReference type="NCBI Taxonomy" id="408170"/>
    <lineage>
        <taxon>unclassified sequences</taxon>
        <taxon>metagenomes</taxon>
        <taxon>organismal metagenomes</taxon>
    </lineage>
</organism>
<keyword evidence="5" id="KW-0687">Ribonucleoprotein</keyword>
<proteinExistence type="inferred from homology"/>
<dbReference type="NCBIfam" id="TIGR03635">
    <property type="entry name" value="uS17_bact"/>
    <property type="match status" value="1"/>
</dbReference>
<dbReference type="EMBL" id="AJWY01013792">
    <property type="protein sequence ID" value="EKC45817.1"/>
    <property type="molecule type" value="Genomic_DNA"/>
</dbReference>
<accession>K1RA66</accession>
<reference evidence="6" key="1">
    <citation type="journal article" date="2013" name="Environ. Microbiol.">
        <title>Microbiota from the distal guts of lean and obese adolescents exhibit partial functional redundancy besides clear differences in community structure.</title>
        <authorList>
            <person name="Ferrer M."/>
            <person name="Ruiz A."/>
            <person name="Lanza F."/>
            <person name="Haange S.B."/>
            <person name="Oberbach A."/>
            <person name="Till H."/>
            <person name="Bargiela R."/>
            <person name="Campoy C."/>
            <person name="Segura M.T."/>
            <person name="Richter M."/>
            <person name="von Bergen M."/>
            <person name="Seifert J."/>
            <person name="Suarez A."/>
        </authorList>
    </citation>
    <scope>NUCLEOTIDE SEQUENCE</scope>
</reference>
<evidence type="ECO:0000256" key="1">
    <source>
        <dbReference type="ARBA" id="ARBA00010254"/>
    </source>
</evidence>
<dbReference type="SUPFAM" id="SSF50249">
    <property type="entry name" value="Nucleic acid-binding proteins"/>
    <property type="match status" value="1"/>
</dbReference>
<keyword evidence="2" id="KW-0699">rRNA-binding</keyword>
<name>K1RA66_9ZZZZ</name>
<dbReference type="PRINTS" id="PR00973">
    <property type="entry name" value="RIBOSOMALS17"/>
</dbReference>
<dbReference type="Gene3D" id="2.40.50.140">
    <property type="entry name" value="Nucleic acid-binding proteins"/>
    <property type="match status" value="1"/>
</dbReference>
<dbReference type="HAMAP" id="MF_01345_B">
    <property type="entry name" value="Ribosomal_uS17_B"/>
    <property type="match status" value="1"/>
</dbReference>
<evidence type="ECO:0000256" key="3">
    <source>
        <dbReference type="ARBA" id="ARBA00022884"/>
    </source>
</evidence>
<comment type="similarity">
    <text evidence="1">Belongs to the universal ribosomal protein uS17 family.</text>
</comment>
<dbReference type="NCBIfam" id="NF004123">
    <property type="entry name" value="PRK05610.1"/>
    <property type="match status" value="1"/>
</dbReference>
<dbReference type="GO" id="GO:0019843">
    <property type="term" value="F:rRNA binding"/>
    <property type="evidence" value="ECO:0007669"/>
    <property type="project" value="UniProtKB-KW"/>
</dbReference>
<dbReference type="Pfam" id="PF00366">
    <property type="entry name" value="Ribosomal_S17"/>
    <property type="match status" value="1"/>
</dbReference>
<dbReference type="InterPro" id="IPR019984">
    <property type="entry name" value="Ribosomal_uS17_bact/chlr"/>
</dbReference>
<dbReference type="PANTHER" id="PTHR10744:SF1">
    <property type="entry name" value="SMALL RIBOSOMAL SUBUNIT PROTEIN US17M"/>
    <property type="match status" value="1"/>
</dbReference>
<dbReference type="PROSITE" id="PS00056">
    <property type="entry name" value="RIBOSOMAL_S17"/>
    <property type="match status" value="1"/>
</dbReference>
<dbReference type="GO" id="GO:0022627">
    <property type="term" value="C:cytosolic small ribosomal subunit"/>
    <property type="evidence" value="ECO:0007669"/>
    <property type="project" value="TreeGrafter"/>
</dbReference>
<evidence type="ECO:0000256" key="2">
    <source>
        <dbReference type="ARBA" id="ARBA00022730"/>
    </source>
</evidence>